<dbReference type="EMBL" id="FWXZ01000001">
    <property type="protein sequence ID" value="SMC40508.1"/>
    <property type="molecule type" value="Genomic_DNA"/>
</dbReference>
<proteinExistence type="predicted"/>
<evidence type="ECO:0000313" key="1">
    <source>
        <dbReference type="EMBL" id="SMC40508.1"/>
    </source>
</evidence>
<organism evidence="1 2">
    <name type="scientific">Aristaeella lactis</name>
    <dbReference type="NCBI Taxonomy" id="3046383"/>
    <lineage>
        <taxon>Bacteria</taxon>
        <taxon>Bacillati</taxon>
        <taxon>Bacillota</taxon>
        <taxon>Clostridia</taxon>
        <taxon>Eubacteriales</taxon>
        <taxon>Aristaeellaceae</taxon>
        <taxon>Aristaeella</taxon>
    </lineage>
</organism>
<gene>
    <name evidence="1" type="ORF">SAMN06297397_0688</name>
</gene>
<keyword evidence="2" id="KW-1185">Reference proteome</keyword>
<evidence type="ECO:0000313" key="2">
    <source>
        <dbReference type="Proteomes" id="UP000192328"/>
    </source>
</evidence>
<reference evidence="1" key="1">
    <citation type="submission" date="2017-04" db="EMBL/GenBank/DDBJ databases">
        <authorList>
            <person name="Varghese N."/>
            <person name="Submissions S."/>
        </authorList>
    </citation>
    <scope>NUCLEOTIDE SEQUENCE</scope>
    <source>
        <strain evidence="1">WTE2008</strain>
    </source>
</reference>
<name>A0AC61PIW4_9FIRM</name>
<protein>
    <submittedName>
        <fullName evidence="1">Septum site-determining protein MinD</fullName>
    </submittedName>
</protein>
<accession>A0AC61PIW4</accession>
<sequence length="272" mass="29967">MSKCYAVASGKGGVGKSTLTANLAAALALEGSRVLVIDADIGLRSQDAILSLENRVVYDLIDLAEGDCTLDQAVLPVDSVRGLFLLPAAQFSRARKLDPDRFRKILDSLRQSYDYIFIDCPAGVERGLRNVLNAGVDEEILVATPDDISVRSAERAFQVMDSKKLNRPWLIVNRINADWVRSAGMMSARTVSQVLDLPLLGEIPDDPVVLRAALKHSLFITYDCEARNALMRTASRLAGRSLPFPCYGEKKPSLLRRLFSRPLKEVTPIDDH</sequence>
<dbReference type="Proteomes" id="UP000192328">
    <property type="component" value="Unassembled WGS sequence"/>
</dbReference>
<comment type="caution">
    <text evidence="1">The sequence shown here is derived from an EMBL/GenBank/DDBJ whole genome shotgun (WGS) entry which is preliminary data.</text>
</comment>